<evidence type="ECO:0000259" key="7">
    <source>
        <dbReference type="PROSITE" id="PS50076"/>
    </source>
</evidence>
<dbReference type="Gene3D" id="2.60.260.20">
    <property type="entry name" value="Urease metallochaperone UreE, N-terminal domain"/>
    <property type="match status" value="2"/>
</dbReference>
<dbReference type="GO" id="GO:0008270">
    <property type="term" value="F:zinc ion binding"/>
    <property type="evidence" value="ECO:0007669"/>
    <property type="project" value="UniProtKB-KW"/>
</dbReference>
<dbReference type="CDD" id="cd06257">
    <property type="entry name" value="DnaJ"/>
    <property type="match status" value="1"/>
</dbReference>
<keyword evidence="5" id="KW-0143">Chaperone</keyword>
<dbReference type="InterPro" id="IPR002939">
    <property type="entry name" value="DnaJ_C"/>
</dbReference>
<evidence type="ECO:0000256" key="1">
    <source>
        <dbReference type="ARBA" id="ARBA00022723"/>
    </source>
</evidence>
<keyword evidence="3" id="KW-0863">Zinc-finger</keyword>
<gene>
    <name evidence="8" type="primary">dnaJ_1</name>
    <name evidence="8" type="ORF">Pla22_15310</name>
</gene>
<dbReference type="InterPro" id="IPR001623">
    <property type="entry name" value="DnaJ_domain"/>
</dbReference>
<evidence type="ECO:0000256" key="6">
    <source>
        <dbReference type="SAM" id="MobiDB-lite"/>
    </source>
</evidence>
<accession>A0A5C5WTA8</accession>
<feature type="region of interest" description="Disordered" evidence="6">
    <location>
        <begin position="122"/>
        <end position="143"/>
    </location>
</feature>
<reference evidence="8 9" key="1">
    <citation type="submission" date="2019-02" db="EMBL/GenBank/DDBJ databases">
        <title>Deep-cultivation of Planctomycetes and their phenomic and genomic characterization uncovers novel biology.</title>
        <authorList>
            <person name="Wiegand S."/>
            <person name="Jogler M."/>
            <person name="Boedeker C."/>
            <person name="Pinto D."/>
            <person name="Vollmers J."/>
            <person name="Rivas-Marin E."/>
            <person name="Kohn T."/>
            <person name="Peeters S.H."/>
            <person name="Heuer A."/>
            <person name="Rast P."/>
            <person name="Oberbeckmann S."/>
            <person name="Bunk B."/>
            <person name="Jeske O."/>
            <person name="Meyerdierks A."/>
            <person name="Storesund J.E."/>
            <person name="Kallscheuer N."/>
            <person name="Luecker S."/>
            <person name="Lage O.M."/>
            <person name="Pohl T."/>
            <person name="Merkel B.J."/>
            <person name="Hornburger P."/>
            <person name="Mueller R.-W."/>
            <person name="Bruemmer F."/>
            <person name="Labrenz M."/>
            <person name="Spormann A.M."/>
            <person name="Op Den Camp H."/>
            <person name="Overmann J."/>
            <person name="Amann R."/>
            <person name="Jetten M.S.M."/>
            <person name="Mascher T."/>
            <person name="Medema M.H."/>
            <person name="Devos D.P."/>
            <person name="Kaster A.-K."/>
            <person name="Ovreas L."/>
            <person name="Rohde M."/>
            <person name="Galperin M.Y."/>
            <person name="Jogler C."/>
        </authorList>
    </citation>
    <scope>NUCLEOTIDE SEQUENCE [LARGE SCALE GENOMIC DNA]</scope>
    <source>
        <strain evidence="8 9">Pla22</strain>
    </source>
</reference>
<name>A0A5C5WTA8_9BACT</name>
<dbReference type="CDD" id="cd10747">
    <property type="entry name" value="DnaJ_C"/>
    <property type="match status" value="1"/>
</dbReference>
<dbReference type="Proteomes" id="UP000316598">
    <property type="component" value="Unassembled WGS sequence"/>
</dbReference>
<dbReference type="SUPFAM" id="SSF49493">
    <property type="entry name" value="HSP40/DnaJ peptide-binding domain"/>
    <property type="match status" value="2"/>
</dbReference>
<dbReference type="SMART" id="SM00271">
    <property type="entry name" value="DnaJ"/>
    <property type="match status" value="1"/>
</dbReference>
<keyword evidence="2" id="KW-0677">Repeat</keyword>
<dbReference type="RefSeq" id="WP_146514030.1">
    <property type="nucleotide sequence ID" value="NZ_SJPI01000001.1"/>
</dbReference>
<dbReference type="SUPFAM" id="SSF46565">
    <property type="entry name" value="Chaperone J-domain"/>
    <property type="match status" value="1"/>
</dbReference>
<organism evidence="8 9">
    <name type="scientific">Rubripirellula amarantea</name>
    <dbReference type="NCBI Taxonomy" id="2527999"/>
    <lineage>
        <taxon>Bacteria</taxon>
        <taxon>Pseudomonadati</taxon>
        <taxon>Planctomycetota</taxon>
        <taxon>Planctomycetia</taxon>
        <taxon>Pirellulales</taxon>
        <taxon>Pirellulaceae</taxon>
        <taxon>Rubripirellula</taxon>
    </lineage>
</organism>
<dbReference type="InterPro" id="IPR018253">
    <property type="entry name" value="DnaJ_domain_CS"/>
</dbReference>
<dbReference type="GO" id="GO:0005737">
    <property type="term" value="C:cytoplasm"/>
    <property type="evidence" value="ECO:0007669"/>
    <property type="project" value="TreeGrafter"/>
</dbReference>
<evidence type="ECO:0000313" key="9">
    <source>
        <dbReference type="Proteomes" id="UP000316598"/>
    </source>
</evidence>
<proteinExistence type="predicted"/>
<dbReference type="Pfam" id="PF00226">
    <property type="entry name" value="DnaJ"/>
    <property type="match status" value="1"/>
</dbReference>
<dbReference type="PANTHER" id="PTHR43096:SF52">
    <property type="entry name" value="DNAJ HOMOLOG 1, MITOCHONDRIAL-RELATED"/>
    <property type="match status" value="1"/>
</dbReference>
<keyword evidence="1" id="KW-0479">Metal-binding</keyword>
<dbReference type="PROSITE" id="PS00636">
    <property type="entry name" value="DNAJ_1"/>
    <property type="match status" value="1"/>
</dbReference>
<evidence type="ECO:0000256" key="3">
    <source>
        <dbReference type="ARBA" id="ARBA00022771"/>
    </source>
</evidence>
<dbReference type="InterPro" id="IPR008971">
    <property type="entry name" value="HSP40/DnaJ_pept-bd"/>
</dbReference>
<dbReference type="Gene3D" id="1.10.287.110">
    <property type="entry name" value="DnaJ domain"/>
    <property type="match status" value="1"/>
</dbReference>
<evidence type="ECO:0000256" key="5">
    <source>
        <dbReference type="ARBA" id="ARBA00023186"/>
    </source>
</evidence>
<dbReference type="FunFam" id="2.60.260.20:FF:000005">
    <property type="entry name" value="Chaperone protein dnaJ 1, mitochondrial"/>
    <property type="match status" value="1"/>
</dbReference>
<dbReference type="Pfam" id="PF01556">
    <property type="entry name" value="DnaJ_C"/>
    <property type="match status" value="1"/>
</dbReference>
<dbReference type="PRINTS" id="PR00625">
    <property type="entry name" value="JDOMAIN"/>
</dbReference>
<evidence type="ECO:0000256" key="2">
    <source>
        <dbReference type="ARBA" id="ARBA00022737"/>
    </source>
</evidence>
<feature type="domain" description="J" evidence="7">
    <location>
        <begin position="4"/>
        <end position="69"/>
    </location>
</feature>
<dbReference type="PANTHER" id="PTHR43096">
    <property type="entry name" value="DNAJ HOMOLOG 1, MITOCHONDRIAL-RELATED"/>
    <property type="match status" value="1"/>
</dbReference>
<dbReference type="InterPro" id="IPR036869">
    <property type="entry name" value="J_dom_sf"/>
</dbReference>
<dbReference type="PROSITE" id="PS50076">
    <property type="entry name" value="DNAJ_2"/>
    <property type="match status" value="1"/>
</dbReference>
<dbReference type="GO" id="GO:0042026">
    <property type="term" value="P:protein refolding"/>
    <property type="evidence" value="ECO:0007669"/>
    <property type="project" value="TreeGrafter"/>
</dbReference>
<keyword evidence="4" id="KW-0862">Zinc</keyword>
<evidence type="ECO:0000256" key="4">
    <source>
        <dbReference type="ARBA" id="ARBA00022833"/>
    </source>
</evidence>
<evidence type="ECO:0000313" key="8">
    <source>
        <dbReference type="EMBL" id="TWT53897.1"/>
    </source>
</evidence>
<dbReference type="EMBL" id="SJPI01000001">
    <property type="protein sequence ID" value="TWT53897.1"/>
    <property type="molecule type" value="Genomic_DNA"/>
</dbReference>
<keyword evidence="9" id="KW-1185">Reference proteome</keyword>
<protein>
    <submittedName>
        <fullName evidence="8">Chaperone protein DnaJ</fullName>
    </submittedName>
</protein>
<sequence>MAEDLYQTLGVSRSATKDDIKKAHRKLALKYHPDKNPDDKAAQDKFKRIQEAYDVLSDEEKRAAYDRYGADFEKIRGTGFNPGAGGAAGFEGLDLEQIFGGGRGGNAQFDGFSDFFEQMMGGGAGGGARGGRPRQTRQPPAQGANLRHELEIPLEIAVRGGQTEFYLQSSSSSDKIAVNIPAGVETGTKIRLREKGQPSPNGGPPGDLILIIKVSDHPHFRRSGRNLELELPVSISEAILGAKVDVPTPAGTVTMTIPPGSSSGKRLRLKGQGVKQRDGSAGDLIVIVQVNVPETIDDESKKLIEQFADKNPQALRGNLTF</sequence>
<dbReference type="OrthoDB" id="9779889at2"/>
<comment type="caution">
    <text evidence="8">The sequence shown here is derived from an EMBL/GenBank/DDBJ whole genome shotgun (WGS) entry which is preliminary data.</text>
</comment>
<dbReference type="GO" id="GO:0051082">
    <property type="term" value="F:unfolded protein binding"/>
    <property type="evidence" value="ECO:0007669"/>
    <property type="project" value="InterPro"/>
</dbReference>
<dbReference type="AlphaFoldDB" id="A0A5C5WTA8"/>